<name>A0A6U4U9Y6_HEMAN</name>
<keyword evidence="2" id="KW-1133">Transmembrane helix</keyword>
<protein>
    <submittedName>
        <fullName evidence="3">Uncharacterized protein</fullName>
    </submittedName>
</protein>
<evidence type="ECO:0000313" key="3">
    <source>
        <dbReference type="EMBL" id="CAD8954093.1"/>
    </source>
</evidence>
<feature type="compositionally biased region" description="Polar residues" evidence="1">
    <location>
        <begin position="84"/>
        <end position="96"/>
    </location>
</feature>
<dbReference type="EMBL" id="HBFX01014342">
    <property type="protein sequence ID" value="CAD8954093.1"/>
    <property type="molecule type" value="Transcribed_RNA"/>
</dbReference>
<feature type="compositionally biased region" description="Low complexity" evidence="1">
    <location>
        <begin position="50"/>
        <end position="61"/>
    </location>
</feature>
<sequence>MPPATPSSRRLSAPPRPTAATVLVGIFYAILSLSCFAGAFLCAQQAIIGSPTPSRTTRAAPAPAPPPMDVKFEQRAPPVRNPQRAPSQVNKTSPQAEKQPAPSTARGGVRSGWMASENQLRTGLVEISL</sequence>
<feature type="region of interest" description="Disordered" evidence="1">
    <location>
        <begin position="50"/>
        <end position="115"/>
    </location>
</feature>
<reference evidence="3" key="1">
    <citation type="submission" date="2021-01" db="EMBL/GenBank/DDBJ databases">
        <authorList>
            <person name="Corre E."/>
            <person name="Pelletier E."/>
            <person name="Niang G."/>
            <person name="Scheremetjew M."/>
            <person name="Finn R."/>
            <person name="Kale V."/>
            <person name="Holt S."/>
            <person name="Cochrane G."/>
            <person name="Meng A."/>
            <person name="Brown T."/>
            <person name="Cohen L."/>
        </authorList>
    </citation>
    <scope>NUCLEOTIDE SEQUENCE</scope>
    <source>
        <strain evidence="3">CCMP644</strain>
    </source>
</reference>
<accession>A0A6U4U9Y6</accession>
<proteinExistence type="predicted"/>
<feature type="transmembrane region" description="Helical" evidence="2">
    <location>
        <begin position="20"/>
        <end position="43"/>
    </location>
</feature>
<dbReference type="AlphaFoldDB" id="A0A6U4U9Y6"/>
<gene>
    <name evidence="3" type="ORF">HAND00432_LOCUS8630</name>
</gene>
<evidence type="ECO:0000256" key="2">
    <source>
        <dbReference type="SAM" id="Phobius"/>
    </source>
</evidence>
<organism evidence="3">
    <name type="scientific">Hemiselmis andersenii</name>
    <name type="common">Cryptophyte alga</name>
    <dbReference type="NCBI Taxonomy" id="464988"/>
    <lineage>
        <taxon>Eukaryota</taxon>
        <taxon>Cryptophyceae</taxon>
        <taxon>Cryptomonadales</taxon>
        <taxon>Hemiselmidaceae</taxon>
        <taxon>Hemiselmis</taxon>
    </lineage>
</organism>
<keyword evidence="2" id="KW-0812">Transmembrane</keyword>
<evidence type="ECO:0000256" key="1">
    <source>
        <dbReference type="SAM" id="MobiDB-lite"/>
    </source>
</evidence>
<keyword evidence="2" id="KW-0472">Membrane</keyword>